<feature type="chain" id="PRO_5043112114" description="Carboxylic ester hydrolase" evidence="3">
    <location>
        <begin position="18"/>
        <end position="542"/>
    </location>
</feature>
<dbReference type="InterPro" id="IPR019826">
    <property type="entry name" value="Carboxylesterase_B_AS"/>
</dbReference>
<proteinExistence type="inferred from homology"/>
<dbReference type="SUPFAM" id="SSF53474">
    <property type="entry name" value="alpha/beta-Hydrolases"/>
    <property type="match status" value="1"/>
</dbReference>
<name>A0AAV9JXS5_9PEZI</name>
<feature type="domain" description="Carboxylesterase type B" evidence="4">
    <location>
        <begin position="26"/>
        <end position="369"/>
    </location>
</feature>
<evidence type="ECO:0000313" key="5">
    <source>
        <dbReference type="EMBL" id="KAK4550374.1"/>
    </source>
</evidence>
<dbReference type="AlphaFoldDB" id="A0AAV9JXS5"/>
<protein>
    <recommendedName>
        <fullName evidence="3">Carboxylic ester hydrolase</fullName>
        <ecNumber evidence="3">3.1.1.-</ecNumber>
    </recommendedName>
</protein>
<dbReference type="Pfam" id="PF00135">
    <property type="entry name" value="COesterase"/>
    <property type="match status" value="1"/>
</dbReference>
<dbReference type="Proteomes" id="UP001324427">
    <property type="component" value="Unassembled WGS sequence"/>
</dbReference>
<keyword evidence="3" id="KW-0732">Signal</keyword>
<dbReference type="PANTHER" id="PTHR11559">
    <property type="entry name" value="CARBOXYLESTERASE"/>
    <property type="match status" value="1"/>
</dbReference>
<evidence type="ECO:0000256" key="2">
    <source>
        <dbReference type="ARBA" id="ARBA00022801"/>
    </source>
</evidence>
<keyword evidence="6" id="KW-1185">Reference proteome</keyword>
<comment type="similarity">
    <text evidence="1 3">Belongs to the type-B carboxylesterase/lipase family.</text>
</comment>
<evidence type="ECO:0000259" key="4">
    <source>
        <dbReference type="Pfam" id="PF00135"/>
    </source>
</evidence>
<dbReference type="GO" id="GO:0016787">
    <property type="term" value="F:hydrolase activity"/>
    <property type="evidence" value="ECO:0007669"/>
    <property type="project" value="UniProtKB-KW"/>
</dbReference>
<sequence>MFHSLLLPLLAATAAIAAPIEERAAAPSVPIQNGTVIGSTLLGIDSSKGIPFTLPPTGSLRLKLPQTITATYGTITATGIPTACPQFESQVDTTNIPSDVLGTLLDSPIAQTVLVEGEDCLTINVQRPSGTTSSSNLPVVFWIFGGGFEFGSAAMYDGTNFIAESVKLGQPVIYVAVNYRLGGFGFLAGDDLAAEHSTNLGLRDQRLGLQWAQENIAAFGGDPTKVTIWGESAGAISVFDHTVINGGDNTYNGKAMFRGAIMDSGSIVDADTLTAPQAQTVYNTVVANAGCSSSSGKLACLRSLSYEAYLAAANSVPAIFSARSLDLAYFPRPDPGDTFFAVSPEVSVANGAFSKVPLITNITTNADLIAYLATYFPGNPTAVANVTQLPAGSPFDTGALYNIYPQFKRLAAILGDVTFTLPRRSYLSHVSSQVQKLALPRLLLPGAWTVLGTFHASDLLYAYGYASVPTQSIQTYYISFINSLDPNAISTASPLIDWPQWSNASGSPQLLEFQATTNALITDDFRQGAYEYLSNAETAFRV</sequence>
<evidence type="ECO:0000256" key="1">
    <source>
        <dbReference type="ARBA" id="ARBA00005964"/>
    </source>
</evidence>
<evidence type="ECO:0000313" key="6">
    <source>
        <dbReference type="Proteomes" id="UP001324427"/>
    </source>
</evidence>
<dbReference type="InterPro" id="IPR002018">
    <property type="entry name" value="CarbesteraseB"/>
</dbReference>
<organism evidence="5 6">
    <name type="scientific">Oleoguttula mirabilis</name>
    <dbReference type="NCBI Taxonomy" id="1507867"/>
    <lineage>
        <taxon>Eukaryota</taxon>
        <taxon>Fungi</taxon>
        <taxon>Dikarya</taxon>
        <taxon>Ascomycota</taxon>
        <taxon>Pezizomycotina</taxon>
        <taxon>Dothideomycetes</taxon>
        <taxon>Dothideomycetidae</taxon>
        <taxon>Mycosphaerellales</taxon>
        <taxon>Teratosphaeriaceae</taxon>
        <taxon>Oleoguttula</taxon>
    </lineage>
</organism>
<evidence type="ECO:0000256" key="3">
    <source>
        <dbReference type="RuleBase" id="RU361235"/>
    </source>
</evidence>
<gene>
    <name evidence="5" type="ORF">LTR36_003341</name>
</gene>
<dbReference type="InterPro" id="IPR029058">
    <property type="entry name" value="AB_hydrolase_fold"/>
</dbReference>
<comment type="caution">
    <text evidence="5">The sequence shown here is derived from an EMBL/GenBank/DDBJ whole genome shotgun (WGS) entry which is preliminary data.</text>
</comment>
<dbReference type="PROSITE" id="PS00122">
    <property type="entry name" value="CARBOXYLESTERASE_B_1"/>
    <property type="match status" value="1"/>
</dbReference>
<dbReference type="EMBL" id="JAVFHQ010000002">
    <property type="protein sequence ID" value="KAK4550374.1"/>
    <property type="molecule type" value="Genomic_DNA"/>
</dbReference>
<keyword evidence="2 3" id="KW-0378">Hydrolase</keyword>
<dbReference type="EC" id="3.1.1.-" evidence="3"/>
<dbReference type="Gene3D" id="3.40.50.1820">
    <property type="entry name" value="alpha/beta hydrolase"/>
    <property type="match status" value="1"/>
</dbReference>
<accession>A0AAV9JXS5</accession>
<feature type="signal peptide" evidence="3">
    <location>
        <begin position="1"/>
        <end position="17"/>
    </location>
</feature>
<dbReference type="InterPro" id="IPR050309">
    <property type="entry name" value="Type-B_Carboxylest/Lipase"/>
</dbReference>
<reference evidence="5 6" key="1">
    <citation type="submission" date="2021-11" db="EMBL/GenBank/DDBJ databases">
        <title>Black yeast isolated from Biological Soil Crust.</title>
        <authorList>
            <person name="Kurbessoian T."/>
        </authorList>
    </citation>
    <scope>NUCLEOTIDE SEQUENCE [LARGE SCALE GENOMIC DNA]</scope>
    <source>
        <strain evidence="5 6">CCFEE 5522</strain>
    </source>
</reference>